<sequence>LFGPFLRQAKRCRHQADWRFTWINYGSFIPRLMCLKAEAEKKDSEGLKRAKKEWLQKRAELGRPVYCGPGVDFTKDTMNSTGNITNRPPDDVPRECELEMGGKHAEFSVGILSTEDHPKP</sequence>
<organism evidence="1">
    <name type="scientific">marine sediment metagenome</name>
    <dbReference type="NCBI Taxonomy" id="412755"/>
    <lineage>
        <taxon>unclassified sequences</taxon>
        <taxon>metagenomes</taxon>
        <taxon>ecological metagenomes</taxon>
    </lineage>
</organism>
<protein>
    <submittedName>
        <fullName evidence="1">Uncharacterized protein</fullName>
    </submittedName>
</protein>
<evidence type="ECO:0000313" key="1">
    <source>
        <dbReference type="EMBL" id="GAG33888.1"/>
    </source>
</evidence>
<name>X0XB51_9ZZZZ</name>
<proteinExistence type="predicted"/>
<reference evidence="1" key="1">
    <citation type="journal article" date="2014" name="Front. Microbiol.">
        <title>High frequency of phylogenetically diverse reductive dehalogenase-homologous genes in deep subseafloor sedimentary metagenomes.</title>
        <authorList>
            <person name="Kawai M."/>
            <person name="Futagami T."/>
            <person name="Toyoda A."/>
            <person name="Takaki Y."/>
            <person name="Nishi S."/>
            <person name="Hori S."/>
            <person name="Arai W."/>
            <person name="Tsubouchi T."/>
            <person name="Morono Y."/>
            <person name="Uchiyama I."/>
            <person name="Ito T."/>
            <person name="Fujiyama A."/>
            <person name="Inagaki F."/>
            <person name="Takami H."/>
        </authorList>
    </citation>
    <scope>NUCLEOTIDE SEQUENCE</scope>
    <source>
        <strain evidence="1">Expedition CK06-06</strain>
    </source>
</reference>
<dbReference type="AlphaFoldDB" id="X0XB51"/>
<comment type="caution">
    <text evidence="1">The sequence shown here is derived from an EMBL/GenBank/DDBJ whole genome shotgun (WGS) entry which is preliminary data.</text>
</comment>
<dbReference type="EMBL" id="BARS01041589">
    <property type="protein sequence ID" value="GAG33888.1"/>
    <property type="molecule type" value="Genomic_DNA"/>
</dbReference>
<feature type="non-terminal residue" evidence="1">
    <location>
        <position position="1"/>
    </location>
</feature>
<gene>
    <name evidence="1" type="ORF">S01H1_63233</name>
</gene>
<accession>X0XB51</accession>